<evidence type="ECO:0000256" key="2">
    <source>
        <dbReference type="ARBA" id="ARBA00023242"/>
    </source>
</evidence>
<proteinExistence type="predicted"/>
<feature type="region of interest" description="Disordered" evidence="3">
    <location>
        <begin position="97"/>
        <end position="128"/>
    </location>
</feature>
<name>A0A8X8CWG7_POPTO</name>
<dbReference type="Pfam" id="PF16987">
    <property type="entry name" value="KIX_2"/>
    <property type="match status" value="1"/>
</dbReference>
<dbReference type="OrthoDB" id="1896842at2759"/>
<reference evidence="5" key="1">
    <citation type="journal article" date="2020" name="bioRxiv">
        <title>Hybrid origin of Populus tomentosa Carr. identified through genome sequencing and phylogenomic analysis.</title>
        <authorList>
            <person name="An X."/>
            <person name="Gao K."/>
            <person name="Chen Z."/>
            <person name="Li J."/>
            <person name="Yang X."/>
            <person name="Yang X."/>
            <person name="Zhou J."/>
            <person name="Guo T."/>
            <person name="Zhao T."/>
            <person name="Huang S."/>
            <person name="Miao D."/>
            <person name="Khan W.U."/>
            <person name="Rao P."/>
            <person name="Ye M."/>
            <person name="Lei B."/>
            <person name="Liao W."/>
            <person name="Wang J."/>
            <person name="Ji L."/>
            <person name="Li Y."/>
            <person name="Guo B."/>
            <person name="Mustafa N.S."/>
            <person name="Li S."/>
            <person name="Yun Q."/>
            <person name="Keller S.R."/>
            <person name="Mao J."/>
            <person name="Zhang R."/>
            <person name="Strauss S.H."/>
        </authorList>
    </citation>
    <scope>NUCLEOTIDE SEQUENCE</scope>
    <source>
        <strain evidence="5">GM15</strain>
        <tissue evidence="5">Leaf</tissue>
    </source>
</reference>
<feature type="compositionally biased region" description="Polar residues" evidence="3">
    <location>
        <begin position="353"/>
        <end position="363"/>
    </location>
</feature>
<evidence type="ECO:0000256" key="1">
    <source>
        <dbReference type="ARBA" id="ARBA00004123"/>
    </source>
</evidence>
<evidence type="ECO:0000259" key="4">
    <source>
        <dbReference type="PROSITE" id="PS50013"/>
    </source>
</evidence>
<comment type="subcellular location">
    <subcellularLocation>
        <location evidence="1">Nucleus</location>
    </subcellularLocation>
</comment>
<dbReference type="InterPro" id="IPR036546">
    <property type="entry name" value="MED15_KIX"/>
</dbReference>
<dbReference type="InterPro" id="IPR044661">
    <property type="entry name" value="MED15a/b/c-like"/>
</dbReference>
<feature type="region of interest" description="Disordered" evidence="3">
    <location>
        <begin position="725"/>
        <end position="761"/>
    </location>
</feature>
<dbReference type="InterPro" id="IPR023779">
    <property type="entry name" value="Chromodomain_CS"/>
</dbReference>
<evidence type="ECO:0000313" key="5">
    <source>
        <dbReference type="EMBL" id="KAG6769040.1"/>
    </source>
</evidence>
<dbReference type="PROSITE" id="PS00598">
    <property type="entry name" value="CHROMO_1"/>
    <property type="match status" value="1"/>
</dbReference>
<evidence type="ECO:0000256" key="3">
    <source>
        <dbReference type="SAM" id="MobiDB-lite"/>
    </source>
</evidence>
<keyword evidence="6" id="KW-1185">Reference proteome</keyword>
<dbReference type="GO" id="GO:0005634">
    <property type="term" value="C:nucleus"/>
    <property type="evidence" value="ECO:0007669"/>
    <property type="project" value="UniProtKB-SubCell"/>
</dbReference>
<gene>
    <name evidence="5" type="ORF">POTOM_024655</name>
</gene>
<accession>A0A8X8CWG7</accession>
<feature type="compositionally biased region" description="Polar residues" evidence="3">
    <location>
        <begin position="101"/>
        <end position="128"/>
    </location>
</feature>
<dbReference type="EMBL" id="JAAWWB010000012">
    <property type="protein sequence ID" value="KAG6769040.1"/>
    <property type="molecule type" value="Genomic_DNA"/>
</dbReference>
<protein>
    <recommendedName>
        <fullName evidence="4">Chromo domain-containing protein</fullName>
    </recommendedName>
</protein>
<sequence length="1291" mass="144376">MIVEKSLKGFQVEGMATQSQDWRAALTPEVRQKVVNKILANLSNHYQMIKPSSDPEFLTRLTNSAVQFEDKTFRISATKESYVYTIGKKMNSFGPIKSEASKTTGENSSGLGQTSIANDVGQSSETNAGTRFSQRLVGTNFVEQNMQPNISLNSRREILGSQSSDQKLKYQLQQQEFQDGILKDKVQNTSKSFVIQPDILNRHPHQRRQHVTSQNTQNQFSQPPSVTTQYRQTPFAQPSNSPIFQQNQQLGKQRDGSEQLQWSIPQQNVLPSFQQPLGQQRDVSRMQLQQKMAGSQPFIFNAQSHRSSSPVIQQPGVSASEQEVHTITQPGQLHQILGSQKQSGLSREGIQRKPQTSASFHQQRSIADQQKLFQSQISFAGSSSASLEPKSSGQLANTADELDEAYQKDLDRTNDGAFIIILWIDRVLQCFKLQYGPQLKKLYIYFKSLLDKATDPELVRKNMKQVIWIEKAMQVFSLQRNQMKNASKEKLETTKDAIVKYVNLFRQKRVASVEQQAELSLPTSGQSQISQPPQSWNGKLQFPLVNLTMTNGLGNSSPTSSMQSRVPNSQPNFVSSLQYSSGMGLEQKNRPSMFLQSARKTGQNFAGSPQNNNFFSNSNVNAFDSPFTHYTRVLQNLGQQMQKQTTQLKKEQMLMRNSQSCATPAIESTENLHQLRIPTAINQLYSSSPRKSQLSSAQIDQQNFPSVSTPLTPTSRYVALAQVDNQTQSQNQSTATDTPGISASPLLEEFTSPSNASDTNQPLQRLLRAVESMSSGVLSAAVQDIDSVVNMVDKIAGGLAEGHSQAATGEDLVSETRFRVQETNLAYQQLCIYEREMEQKFNAMTWDTVGQPMHRKSDFDSTTTPKLNNLRIKPNKDLLDEIRRVNQRLVETLVEVDSTEDDSILPESSKGTTIKCSYTAVSLSGDLKSLSSSPTFPVLILRFLVPADYPNTSSVIFDKLPVVCEEPEDLSEKTKLRFSTVLRNLSESMSLLEIAKTWDACCRAVLLEFVKPFGGGCFSFLILVEMKWYLTSGIRAVQSMADGHNTRYSQLVESLASVRQTQEIQHQNQEALQQAIEGLTNQLQLVVANVDTLVHTHRKQIEDTPSGSRSHGKQTEDTSPGARHVLQGITPTEVSLMNGEQFGKAMNQDKRAMLTALSFPADNWISTLRDSYSEDPILQKLISDFAGHNLDETKYDMKDGLLFYKGRLYISDSSKKLGARNMLATTIPSLTAGGGPQAEPEEILQRRLKKKNGRAVSELLVKWKGLEVNDASWVEFHKLQRDFPDLEGKVF</sequence>
<feature type="region of interest" description="Disordered" evidence="3">
    <location>
        <begin position="195"/>
        <end position="259"/>
    </location>
</feature>
<feature type="compositionally biased region" description="Polar residues" evidence="3">
    <location>
        <begin position="211"/>
        <end position="251"/>
    </location>
</feature>
<feature type="region of interest" description="Disordered" evidence="3">
    <location>
        <begin position="338"/>
        <end position="363"/>
    </location>
</feature>
<evidence type="ECO:0000313" key="6">
    <source>
        <dbReference type="Proteomes" id="UP000886885"/>
    </source>
</evidence>
<keyword evidence="2" id="KW-0539">Nucleus</keyword>
<dbReference type="Proteomes" id="UP000886885">
    <property type="component" value="Chromosome 6D"/>
</dbReference>
<feature type="region of interest" description="Disordered" evidence="3">
    <location>
        <begin position="1099"/>
        <end position="1123"/>
    </location>
</feature>
<feature type="compositionally biased region" description="Low complexity" evidence="3">
    <location>
        <begin position="725"/>
        <end position="738"/>
    </location>
</feature>
<organism evidence="5 6">
    <name type="scientific">Populus tomentosa</name>
    <name type="common">Chinese white poplar</name>
    <dbReference type="NCBI Taxonomy" id="118781"/>
    <lineage>
        <taxon>Eukaryota</taxon>
        <taxon>Viridiplantae</taxon>
        <taxon>Streptophyta</taxon>
        <taxon>Embryophyta</taxon>
        <taxon>Tracheophyta</taxon>
        <taxon>Spermatophyta</taxon>
        <taxon>Magnoliopsida</taxon>
        <taxon>eudicotyledons</taxon>
        <taxon>Gunneridae</taxon>
        <taxon>Pentapetalae</taxon>
        <taxon>rosids</taxon>
        <taxon>fabids</taxon>
        <taxon>Malpighiales</taxon>
        <taxon>Salicaceae</taxon>
        <taxon>Saliceae</taxon>
        <taxon>Populus</taxon>
    </lineage>
</organism>
<dbReference type="PANTHER" id="PTHR33137">
    <property type="entry name" value="MEDIATOR OF RNA POLYMERASE II TRANSCRIPTION SUBUNIT 15A-RELATED"/>
    <property type="match status" value="1"/>
</dbReference>
<feature type="domain" description="Chromo" evidence="4">
    <location>
        <begin position="1238"/>
        <end position="1291"/>
    </location>
</feature>
<dbReference type="GO" id="GO:0003713">
    <property type="term" value="F:transcription coactivator activity"/>
    <property type="evidence" value="ECO:0007669"/>
    <property type="project" value="InterPro"/>
</dbReference>
<feature type="compositionally biased region" description="Polar residues" evidence="3">
    <location>
        <begin position="751"/>
        <end position="761"/>
    </location>
</feature>
<dbReference type="PANTHER" id="PTHR33137:SF4">
    <property type="entry name" value="MEDIATOR OF RNA POLYMERASE II TRANSCRIPTION SUBUNIT 15A-RELATED"/>
    <property type="match status" value="1"/>
</dbReference>
<dbReference type="InterPro" id="IPR000953">
    <property type="entry name" value="Chromo/chromo_shadow_dom"/>
</dbReference>
<dbReference type="GO" id="GO:0031490">
    <property type="term" value="F:chromatin DNA binding"/>
    <property type="evidence" value="ECO:0007669"/>
    <property type="project" value="InterPro"/>
</dbReference>
<comment type="caution">
    <text evidence="5">The sequence shown here is derived from an EMBL/GenBank/DDBJ whole genome shotgun (WGS) entry which is preliminary data.</text>
</comment>
<dbReference type="PROSITE" id="PS50013">
    <property type="entry name" value="CHROMO_2"/>
    <property type="match status" value="1"/>
</dbReference>